<dbReference type="EMBL" id="WMJX01000024">
    <property type="protein sequence ID" value="MTG98635.1"/>
    <property type="molecule type" value="Genomic_DNA"/>
</dbReference>
<dbReference type="AlphaFoldDB" id="A0A6I3LRN3"/>
<evidence type="ECO:0000256" key="1">
    <source>
        <dbReference type="SAM" id="MobiDB-lite"/>
    </source>
</evidence>
<reference evidence="3 4" key="1">
    <citation type="submission" date="2019-11" db="EMBL/GenBank/DDBJ databases">
        <title>Genome of Strain BIT-d1.</title>
        <authorList>
            <person name="Yang Y."/>
        </authorList>
    </citation>
    <scope>NUCLEOTIDE SEQUENCE [LARGE SCALE GENOMIC DNA]</scope>
    <source>
        <strain evidence="3 4">BIT-d1</strain>
    </source>
</reference>
<gene>
    <name evidence="3" type="ORF">GJV76_10935</name>
</gene>
<sequence length="199" mass="22116">MKKVIFTVAILAISFASCNDKNKKEDHTGHDHKTEQTTTDANHHHVADTTESEGTAIKQSATLSPILNAYFEMKKALQEDNLESATKASEKLVTAIEVTQSLLKEDADKELLAKIETDAKELVAGDIKVKRAHFETLSHNLKALIQSVGSDRVVYQQYCPMYEQKGGMWLSDEKDLKNPLFGASMLKCGMTQETFNPEA</sequence>
<protein>
    <submittedName>
        <fullName evidence="3">DUF3347 domain-containing protein</fullName>
    </submittedName>
</protein>
<dbReference type="InterPro" id="IPR021782">
    <property type="entry name" value="DUF3347"/>
</dbReference>
<dbReference type="OrthoDB" id="5513217at2"/>
<evidence type="ECO:0000259" key="2">
    <source>
        <dbReference type="Pfam" id="PF11827"/>
    </source>
</evidence>
<dbReference type="Proteomes" id="UP000438760">
    <property type="component" value="Unassembled WGS sequence"/>
</dbReference>
<feature type="domain" description="DUF3347" evidence="2">
    <location>
        <begin position="66"/>
        <end position="150"/>
    </location>
</feature>
<proteinExistence type="predicted"/>
<comment type="caution">
    <text evidence="3">The sequence shown here is derived from an EMBL/GenBank/DDBJ whole genome shotgun (WGS) entry which is preliminary data.</text>
</comment>
<feature type="compositionally biased region" description="Basic and acidic residues" evidence="1">
    <location>
        <begin position="21"/>
        <end position="48"/>
    </location>
</feature>
<evidence type="ECO:0000313" key="3">
    <source>
        <dbReference type="EMBL" id="MTG98635.1"/>
    </source>
</evidence>
<feature type="region of interest" description="Disordered" evidence="1">
    <location>
        <begin position="21"/>
        <end position="54"/>
    </location>
</feature>
<dbReference type="RefSeq" id="WP_155092657.1">
    <property type="nucleotide sequence ID" value="NZ_CP102754.1"/>
</dbReference>
<organism evidence="3 4">
    <name type="scientific">Myroides albus</name>
    <dbReference type="NCBI Taxonomy" id="2562892"/>
    <lineage>
        <taxon>Bacteria</taxon>
        <taxon>Pseudomonadati</taxon>
        <taxon>Bacteroidota</taxon>
        <taxon>Flavobacteriia</taxon>
        <taxon>Flavobacteriales</taxon>
        <taxon>Flavobacteriaceae</taxon>
        <taxon>Myroides</taxon>
    </lineage>
</organism>
<dbReference type="PROSITE" id="PS51257">
    <property type="entry name" value="PROKAR_LIPOPROTEIN"/>
    <property type="match status" value="1"/>
</dbReference>
<accession>A0A6I3LRN3</accession>
<name>A0A6I3LRN3_9FLAO</name>
<evidence type="ECO:0000313" key="4">
    <source>
        <dbReference type="Proteomes" id="UP000438760"/>
    </source>
</evidence>
<dbReference type="Pfam" id="PF11827">
    <property type="entry name" value="DUF3347"/>
    <property type="match status" value="1"/>
</dbReference>
<keyword evidence="4" id="KW-1185">Reference proteome</keyword>